<keyword evidence="1" id="KW-1133">Transmembrane helix</keyword>
<feature type="transmembrane region" description="Helical" evidence="1">
    <location>
        <begin position="198"/>
        <end position="217"/>
    </location>
</feature>
<accession>K8F4W6</accession>
<evidence type="ECO:0000256" key="1">
    <source>
        <dbReference type="SAM" id="Phobius"/>
    </source>
</evidence>
<dbReference type="Proteomes" id="UP000198341">
    <property type="component" value="Chromosome 5"/>
</dbReference>
<dbReference type="GeneID" id="19015872"/>
<feature type="transmembrane region" description="Helical" evidence="1">
    <location>
        <begin position="115"/>
        <end position="135"/>
    </location>
</feature>
<dbReference type="EMBL" id="FO082274">
    <property type="protein sequence ID" value="CCO16578.1"/>
    <property type="molecule type" value="Genomic_DNA"/>
</dbReference>
<keyword evidence="1" id="KW-0472">Membrane</keyword>
<keyword evidence="1" id="KW-0812">Transmembrane</keyword>
<gene>
    <name evidence="2" type="ORF">Bathy05g03690</name>
</gene>
<evidence type="ECO:0000313" key="2">
    <source>
        <dbReference type="EMBL" id="CCO16578.1"/>
    </source>
</evidence>
<dbReference type="RefSeq" id="XP_007513020.1">
    <property type="nucleotide sequence ID" value="XM_007512958.1"/>
</dbReference>
<dbReference type="AlphaFoldDB" id="K8F4W6"/>
<feature type="transmembrane region" description="Helical" evidence="1">
    <location>
        <begin position="229"/>
        <end position="245"/>
    </location>
</feature>
<feature type="transmembrane region" description="Helical" evidence="1">
    <location>
        <begin position="147"/>
        <end position="166"/>
    </location>
</feature>
<dbReference type="KEGG" id="bpg:Bathy05g03690"/>
<name>K8F4W6_9CHLO</name>
<feature type="transmembrane region" description="Helical" evidence="1">
    <location>
        <begin position="257"/>
        <end position="276"/>
    </location>
</feature>
<evidence type="ECO:0000313" key="3">
    <source>
        <dbReference type="Proteomes" id="UP000198341"/>
    </source>
</evidence>
<protein>
    <submittedName>
        <fullName evidence="2">Uncharacterized protein</fullName>
    </submittedName>
</protein>
<reference evidence="2 3" key="1">
    <citation type="submission" date="2011-10" db="EMBL/GenBank/DDBJ databases">
        <authorList>
            <person name="Genoscope - CEA"/>
        </authorList>
    </citation>
    <scope>NUCLEOTIDE SEQUENCE [LARGE SCALE GENOMIC DNA]</scope>
    <source>
        <strain evidence="2 3">RCC 1105</strain>
    </source>
</reference>
<proteinExistence type="predicted"/>
<sequence>MMAEYTKLQKVLLLKAALCAFYLTAFFGDRIGMPSFSEKFFGQKNNAMRKSASDWGGLGLFVMTLDLLYAALKCSKAVQQRVCNGQIMHNMLMLAVHACFSSQKFGGKLVHKEHVMGGFLTLALTFVMSAGLAGGMEPAKRHFLKGCKGLTHGCLIIYWACFFFYITTFQLGDFPSQNYIACQGRGFCRAKDSVFYDINVFTSSMWFMVNMMTYFMLMSGSDNEQKSFALYRMATVALLQIPLMMSEKAMTVPKEYTNGVVAMSICLTALACAAFSDKIKPKKA</sequence>
<keyword evidence="3" id="KW-1185">Reference proteome</keyword>
<organism evidence="2 3">
    <name type="scientific">Bathycoccus prasinos</name>
    <dbReference type="NCBI Taxonomy" id="41875"/>
    <lineage>
        <taxon>Eukaryota</taxon>
        <taxon>Viridiplantae</taxon>
        <taxon>Chlorophyta</taxon>
        <taxon>Mamiellophyceae</taxon>
        <taxon>Mamiellales</taxon>
        <taxon>Bathycoccaceae</taxon>
        <taxon>Bathycoccus</taxon>
    </lineage>
</organism>
<dbReference type="OrthoDB" id="10491974at2759"/>